<evidence type="ECO:0000256" key="9">
    <source>
        <dbReference type="ARBA" id="ARBA00022984"/>
    </source>
</evidence>
<keyword evidence="7 21" id="KW-0812">Transmembrane</keyword>
<dbReference type="Proteomes" id="UP000179243">
    <property type="component" value="Unassembled WGS sequence"/>
</dbReference>
<evidence type="ECO:0000256" key="4">
    <source>
        <dbReference type="ARBA" id="ARBA00022618"/>
    </source>
</evidence>
<keyword evidence="12" id="KW-0131">Cell cycle</keyword>
<evidence type="ECO:0000256" key="7">
    <source>
        <dbReference type="ARBA" id="ARBA00022692"/>
    </source>
</evidence>
<keyword evidence="5" id="KW-0328">Glycosyltransferase</keyword>
<gene>
    <name evidence="22" type="ORF">A2519_14405</name>
</gene>
<keyword evidence="13" id="KW-0961">Cell wall biogenesis/degradation</keyword>
<keyword evidence="8" id="KW-0133">Cell shape</keyword>
<evidence type="ECO:0000256" key="18">
    <source>
        <dbReference type="ARBA" id="ARBA00041418"/>
    </source>
</evidence>
<dbReference type="GO" id="GO:0051301">
    <property type="term" value="P:cell division"/>
    <property type="evidence" value="ECO:0007669"/>
    <property type="project" value="UniProtKB-KW"/>
</dbReference>
<dbReference type="GO" id="GO:0008360">
    <property type="term" value="P:regulation of cell shape"/>
    <property type="evidence" value="ECO:0007669"/>
    <property type="project" value="UniProtKB-KW"/>
</dbReference>
<feature type="transmembrane region" description="Helical" evidence="21">
    <location>
        <begin position="164"/>
        <end position="181"/>
    </location>
</feature>
<keyword evidence="11 21" id="KW-0472">Membrane</keyword>
<comment type="caution">
    <text evidence="22">The sequence shown here is derived from an EMBL/GenBank/DDBJ whole genome shotgun (WGS) entry which is preliminary data.</text>
</comment>
<dbReference type="NCBIfam" id="TIGR02614">
    <property type="entry name" value="ftsW"/>
    <property type="match status" value="1"/>
</dbReference>
<comment type="pathway">
    <text evidence="2">Cell wall biogenesis; peptidoglycan biosynthesis.</text>
</comment>
<evidence type="ECO:0000256" key="2">
    <source>
        <dbReference type="ARBA" id="ARBA00004752"/>
    </source>
</evidence>
<dbReference type="GO" id="GO:0008955">
    <property type="term" value="F:peptidoglycan glycosyltransferase activity"/>
    <property type="evidence" value="ECO:0007669"/>
    <property type="project" value="UniProtKB-EC"/>
</dbReference>
<comment type="subcellular location">
    <subcellularLocation>
        <location evidence="1">Cell membrane</location>
        <topology evidence="1">Multi-pass membrane protein</topology>
    </subcellularLocation>
</comment>
<dbReference type="GO" id="GO:0015648">
    <property type="term" value="F:lipid-linked peptidoglycan transporter activity"/>
    <property type="evidence" value="ECO:0007669"/>
    <property type="project" value="TreeGrafter"/>
</dbReference>
<dbReference type="GO" id="GO:0071555">
    <property type="term" value="P:cell wall organization"/>
    <property type="evidence" value="ECO:0007669"/>
    <property type="project" value="UniProtKB-KW"/>
</dbReference>
<feature type="transmembrane region" description="Helical" evidence="21">
    <location>
        <begin position="335"/>
        <end position="356"/>
    </location>
</feature>
<feature type="transmembrane region" description="Helical" evidence="21">
    <location>
        <begin position="12"/>
        <end position="32"/>
    </location>
</feature>
<evidence type="ECO:0000256" key="16">
    <source>
        <dbReference type="ARBA" id="ARBA00038053"/>
    </source>
</evidence>
<evidence type="ECO:0000256" key="15">
    <source>
        <dbReference type="ARBA" id="ARBA00033270"/>
    </source>
</evidence>
<comment type="catalytic activity">
    <reaction evidence="20">
        <text>[GlcNAc-(1-&gt;4)-Mur2Ac(oyl-L-Ala-gamma-D-Glu-L-Lys-D-Ala-D-Ala)](n)-di-trans,octa-cis-undecaprenyl diphosphate + beta-D-GlcNAc-(1-&gt;4)-Mur2Ac(oyl-L-Ala-gamma-D-Glu-L-Lys-D-Ala-D-Ala)-di-trans,octa-cis-undecaprenyl diphosphate = [GlcNAc-(1-&gt;4)-Mur2Ac(oyl-L-Ala-gamma-D-Glu-L-Lys-D-Ala-D-Ala)](n+1)-di-trans,octa-cis-undecaprenyl diphosphate + di-trans,octa-cis-undecaprenyl diphosphate + H(+)</text>
        <dbReference type="Rhea" id="RHEA:23708"/>
        <dbReference type="Rhea" id="RHEA-COMP:9602"/>
        <dbReference type="Rhea" id="RHEA-COMP:9603"/>
        <dbReference type="ChEBI" id="CHEBI:15378"/>
        <dbReference type="ChEBI" id="CHEBI:58405"/>
        <dbReference type="ChEBI" id="CHEBI:60033"/>
        <dbReference type="ChEBI" id="CHEBI:78435"/>
        <dbReference type="EC" id="2.4.99.28"/>
    </reaction>
</comment>
<evidence type="ECO:0000256" key="19">
    <source>
        <dbReference type="ARBA" id="ARBA00044770"/>
    </source>
</evidence>
<evidence type="ECO:0000256" key="3">
    <source>
        <dbReference type="ARBA" id="ARBA00022475"/>
    </source>
</evidence>
<dbReference type="GO" id="GO:0009252">
    <property type="term" value="P:peptidoglycan biosynthetic process"/>
    <property type="evidence" value="ECO:0007669"/>
    <property type="project" value="UniProtKB-KW"/>
</dbReference>
<comment type="similarity">
    <text evidence="16">Belongs to the SEDS family. FtsW subfamily.</text>
</comment>
<reference evidence="22 23" key="1">
    <citation type="journal article" date="2016" name="Nat. Commun.">
        <title>Thousands of microbial genomes shed light on interconnected biogeochemical processes in an aquifer system.</title>
        <authorList>
            <person name="Anantharaman K."/>
            <person name="Brown C.T."/>
            <person name="Hug L.A."/>
            <person name="Sharon I."/>
            <person name="Castelle C.J."/>
            <person name="Probst A.J."/>
            <person name="Thomas B.C."/>
            <person name="Singh A."/>
            <person name="Wilkins M.J."/>
            <person name="Karaoz U."/>
            <person name="Brodie E.L."/>
            <person name="Williams K.H."/>
            <person name="Hubbard S.S."/>
            <person name="Banfield J.F."/>
        </authorList>
    </citation>
    <scope>NUCLEOTIDE SEQUENCE [LARGE SCALE GENOMIC DNA]</scope>
</reference>
<dbReference type="GO" id="GO:0032153">
    <property type="term" value="C:cell division site"/>
    <property type="evidence" value="ECO:0007669"/>
    <property type="project" value="TreeGrafter"/>
</dbReference>
<keyword evidence="10 21" id="KW-1133">Transmembrane helix</keyword>
<feature type="transmembrane region" description="Helical" evidence="21">
    <location>
        <begin position="186"/>
        <end position="206"/>
    </location>
</feature>
<evidence type="ECO:0000256" key="8">
    <source>
        <dbReference type="ARBA" id="ARBA00022960"/>
    </source>
</evidence>
<accession>A0A1F7FAK3</accession>
<sequence length="362" mass="39491">MKERVGRIDFTTLLIVFFLVGLGMLMIYSSSIEVARLRFNQPTFFLTKQVARILMAFVLFYIAMNTDYHWIAGKYRTLIALSVAVLIIVLVSSNVVQGSKRWVSLFGMSFQPSDFARLSLIICMAKLLSLHGDVMNESKEHLIMILVIAGAVCLLIFLQPNFSTAASVFAIVLVMLFAGGLKIGYFLGLFALSLPAGGVLLLAAPYRVARVKAFLDPTNHHVGYQAMQSLIALGSGGLSGVGLGNSSQKHLYLPEPYTDFVFSIVGEEFGFIGVCVVFVLFALLIWRGFSIARKAPDRLGFFLAVGITSMLCIYFLVHVGVVSSLLPTTGIPLPFISYGGSNLIFTMISVGILLNISGQSKK</sequence>
<proteinExistence type="inferred from homology"/>
<evidence type="ECO:0000256" key="11">
    <source>
        <dbReference type="ARBA" id="ARBA00023136"/>
    </source>
</evidence>
<dbReference type="GO" id="GO:0005886">
    <property type="term" value="C:plasma membrane"/>
    <property type="evidence" value="ECO:0007669"/>
    <property type="project" value="UniProtKB-SubCell"/>
</dbReference>
<evidence type="ECO:0000256" key="6">
    <source>
        <dbReference type="ARBA" id="ARBA00022679"/>
    </source>
</evidence>
<evidence type="ECO:0000313" key="23">
    <source>
        <dbReference type="Proteomes" id="UP000179243"/>
    </source>
</evidence>
<feature type="transmembrane region" description="Helical" evidence="21">
    <location>
        <begin position="75"/>
        <end position="95"/>
    </location>
</feature>
<evidence type="ECO:0000256" key="14">
    <source>
        <dbReference type="ARBA" id="ARBA00032370"/>
    </source>
</evidence>
<dbReference type="AlphaFoldDB" id="A0A1F7FAK3"/>
<dbReference type="InterPro" id="IPR001182">
    <property type="entry name" value="FtsW/RodA"/>
</dbReference>
<organism evidence="22 23">
    <name type="scientific">Candidatus Raymondbacteria bacterium RIFOXYD12_FULL_49_13</name>
    <dbReference type="NCBI Taxonomy" id="1817890"/>
    <lineage>
        <taxon>Bacteria</taxon>
        <taxon>Raymondiibacteriota</taxon>
    </lineage>
</organism>
<keyword evidence="4 22" id="KW-0132">Cell division</keyword>
<dbReference type="EMBL" id="MFYX01000087">
    <property type="protein sequence ID" value="OGK03552.1"/>
    <property type="molecule type" value="Genomic_DNA"/>
</dbReference>
<keyword evidence="6" id="KW-0808">Transferase</keyword>
<evidence type="ECO:0000256" key="13">
    <source>
        <dbReference type="ARBA" id="ARBA00023316"/>
    </source>
</evidence>
<feature type="transmembrane region" description="Helical" evidence="21">
    <location>
        <begin position="141"/>
        <end position="158"/>
    </location>
</feature>
<dbReference type="EC" id="2.4.99.28" evidence="19"/>
<dbReference type="PANTHER" id="PTHR30474:SF2">
    <property type="entry name" value="PEPTIDOGLYCAN GLYCOSYLTRANSFERASE FTSW-RELATED"/>
    <property type="match status" value="1"/>
</dbReference>
<dbReference type="PANTHER" id="PTHR30474">
    <property type="entry name" value="CELL CYCLE PROTEIN"/>
    <property type="match status" value="1"/>
</dbReference>
<evidence type="ECO:0000256" key="10">
    <source>
        <dbReference type="ARBA" id="ARBA00022989"/>
    </source>
</evidence>
<protein>
    <recommendedName>
        <fullName evidence="17">Probable peptidoglycan glycosyltransferase FtsW</fullName>
        <ecNumber evidence="19">2.4.99.28</ecNumber>
    </recommendedName>
    <alternativeName>
        <fullName evidence="18">Cell division protein FtsW</fullName>
    </alternativeName>
    <alternativeName>
        <fullName evidence="15">Cell wall polymerase</fullName>
    </alternativeName>
    <alternativeName>
        <fullName evidence="14">Peptidoglycan polymerase</fullName>
    </alternativeName>
</protein>
<evidence type="ECO:0000256" key="1">
    <source>
        <dbReference type="ARBA" id="ARBA00004651"/>
    </source>
</evidence>
<feature type="transmembrane region" description="Helical" evidence="21">
    <location>
        <begin position="301"/>
        <end position="323"/>
    </location>
</feature>
<keyword evidence="3" id="KW-1003">Cell membrane</keyword>
<name>A0A1F7FAK3_UNCRA</name>
<dbReference type="Pfam" id="PF01098">
    <property type="entry name" value="FTSW_RODA_SPOVE"/>
    <property type="match status" value="1"/>
</dbReference>
<evidence type="ECO:0000256" key="20">
    <source>
        <dbReference type="ARBA" id="ARBA00049902"/>
    </source>
</evidence>
<evidence type="ECO:0000256" key="17">
    <source>
        <dbReference type="ARBA" id="ARBA00041185"/>
    </source>
</evidence>
<feature type="transmembrane region" description="Helical" evidence="21">
    <location>
        <begin position="44"/>
        <end position="63"/>
    </location>
</feature>
<keyword evidence="9" id="KW-0573">Peptidoglycan synthesis</keyword>
<evidence type="ECO:0000313" key="22">
    <source>
        <dbReference type="EMBL" id="OGK03552.1"/>
    </source>
</evidence>
<feature type="transmembrane region" description="Helical" evidence="21">
    <location>
        <begin position="269"/>
        <end position="289"/>
    </location>
</feature>
<evidence type="ECO:0000256" key="12">
    <source>
        <dbReference type="ARBA" id="ARBA00023306"/>
    </source>
</evidence>
<dbReference type="InterPro" id="IPR013437">
    <property type="entry name" value="FtsW"/>
</dbReference>
<evidence type="ECO:0000256" key="5">
    <source>
        <dbReference type="ARBA" id="ARBA00022676"/>
    </source>
</evidence>
<evidence type="ECO:0000256" key="21">
    <source>
        <dbReference type="SAM" id="Phobius"/>
    </source>
</evidence>